<evidence type="ECO:0000313" key="12">
    <source>
        <dbReference type="Proteomes" id="UP000286288"/>
    </source>
</evidence>
<keyword evidence="6" id="KW-0694">RNA-binding</keyword>
<evidence type="ECO:0000313" key="11">
    <source>
        <dbReference type="EMBL" id="RHK05352.1"/>
    </source>
</evidence>
<reference evidence="8 14" key="3">
    <citation type="submission" date="2023-03" db="EMBL/GenBank/DDBJ databases">
        <authorList>
            <person name="Shen W."/>
            <person name="Cai J."/>
        </authorList>
    </citation>
    <scope>NUCLEOTIDE SEQUENCE</scope>
    <source>
        <strain evidence="9 14">B516</strain>
        <strain evidence="8">K72-2</strain>
    </source>
</reference>
<evidence type="ECO:0000313" key="14">
    <source>
        <dbReference type="Proteomes" id="UP001253851"/>
    </source>
</evidence>
<evidence type="ECO:0000313" key="13">
    <source>
        <dbReference type="Proteomes" id="UP000422837"/>
    </source>
</evidence>
<keyword evidence="2 6" id="KW-0699">rRNA-binding</keyword>
<keyword evidence="3 6" id="KW-0689">Ribosomal protein</keyword>
<evidence type="ECO:0000256" key="3">
    <source>
        <dbReference type="ARBA" id="ARBA00022980"/>
    </source>
</evidence>
<dbReference type="HAMAP" id="MF_00537">
    <property type="entry name" value="Ribosomal_uS14_1"/>
    <property type="match status" value="1"/>
</dbReference>
<dbReference type="InterPro" id="IPR023036">
    <property type="entry name" value="Ribosomal_uS14_bac/plastid"/>
</dbReference>
<evidence type="ECO:0000256" key="7">
    <source>
        <dbReference type="SAM" id="MobiDB-lite"/>
    </source>
</evidence>
<keyword evidence="4 6" id="KW-0687">Ribonucleoprotein</keyword>
<dbReference type="GO" id="GO:0006412">
    <property type="term" value="P:translation"/>
    <property type="evidence" value="ECO:0007669"/>
    <property type="project" value="UniProtKB-UniRule"/>
</dbReference>
<sequence length="89" mass="10269">MAKKSKIAKYNKQVQLIEQYRAVRQELKAQGDTQALAKLPKDSNPTRLKKRDMIDGRPRGYMNKFGMSRINFRKHAHLGEIPGVTKASW</sequence>
<dbReference type="GO" id="GO:0015935">
    <property type="term" value="C:small ribosomal subunit"/>
    <property type="evidence" value="ECO:0007669"/>
    <property type="project" value="TreeGrafter"/>
</dbReference>
<evidence type="ECO:0000256" key="4">
    <source>
        <dbReference type="ARBA" id="ARBA00023274"/>
    </source>
</evidence>
<dbReference type="GeneID" id="15141409"/>
<dbReference type="GO" id="GO:0003735">
    <property type="term" value="F:structural constituent of ribosome"/>
    <property type="evidence" value="ECO:0007669"/>
    <property type="project" value="InterPro"/>
</dbReference>
<dbReference type="OrthoDB" id="9810484at2"/>
<reference evidence="10 13" key="2">
    <citation type="submission" date="2019-11" db="EMBL/GenBank/DDBJ databases">
        <title>Detection and genome characteristic of a blood enterococcus casselifavus isolate from Zhengzhou,china.</title>
        <authorList>
            <person name="Wen P."/>
        </authorList>
    </citation>
    <scope>NUCLEOTIDE SEQUENCE [LARGE SCALE GENOMIC DNA]</scope>
    <source>
        <strain evidence="10 13">EC291</strain>
    </source>
</reference>
<comment type="subunit">
    <text evidence="6">Part of the 30S ribosomal subunit. Contacts proteins S3 and S10.</text>
</comment>
<dbReference type="RefSeq" id="WP_005225340.1">
    <property type="nucleotide sequence ID" value="NZ_BAAAXK010000043.1"/>
</dbReference>
<dbReference type="SUPFAM" id="SSF57716">
    <property type="entry name" value="Glucocorticoid receptor-like (DNA-binding domain)"/>
    <property type="match status" value="1"/>
</dbReference>
<dbReference type="GO" id="GO:0019843">
    <property type="term" value="F:rRNA binding"/>
    <property type="evidence" value="ECO:0007669"/>
    <property type="project" value="UniProtKB-UniRule"/>
</dbReference>
<dbReference type="Pfam" id="PF00253">
    <property type="entry name" value="Ribosomal_S14"/>
    <property type="match status" value="1"/>
</dbReference>
<reference evidence="11 12" key="1">
    <citation type="submission" date="2018-08" db="EMBL/GenBank/DDBJ databases">
        <title>A genome reference for cultivated species of the human gut microbiota.</title>
        <authorList>
            <person name="Zou Y."/>
            <person name="Xue W."/>
            <person name="Luo G."/>
        </authorList>
    </citation>
    <scope>NUCLEOTIDE SEQUENCE [LARGE SCALE GENOMIC DNA]</scope>
    <source>
        <strain evidence="11 12">AF48-16</strain>
    </source>
</reference>
<evidence type="ECO:0000256" key="1">
    <source>
        <dbReference type="ARBA" id="ARBA00009083"/>
    </source>
</evidence>
<comment type="function">
    <text evidence="6">Binds 16S rRNA, required for the assembly of 30S particles and may also be responsible for determining the conformation of the 16S rRNA at the A site.</text>
</comment>
<evidence type="ECO:0000313" key="8">
    <source>
        <dbReference type="EMBL" id="MDT2965157.1"/>
    </source>
</evidence>
<dbReference type="Proteomes" id="UP000286288">
    <property type="component" value="Unassembled WGS sequence"/>
</dbReference>
<dbReference type="EMBL" id="JARQDV010000005">
    <property type="protein sequence ID" value="MDT2965157.1"/>
    <property type="molecule type" value="Genomic_DNA"/>
</dbReference>
<organism evidence="11 12">
    <name type="scientific">Enterococcus casseliflavus</name>
    <name type="common">Enterococcus flavescens</name>
    <dbReference type="NCBI Taxonomy" id="37734"/>
    <lineage>
        <taxon>Bacteria</taxon>
        <taxon>Bacillati</taxon>
        <taxon>Bacillota</taxon>
        <taxon>Bacilli</taxon>
        <taxon>Lactobacillales</taxon>
        <taxon>Enterococcaceae</taxon>
        <taxon>Enterococcus</taxon>
    </lineage>
</organism>
<evidence type="ECO:0000313" key="10">
    <source>
        <dbReference type="EMBL" id="QGN28675.1"/>
    </source>
</evidence>
<protein>
    <recommendedName>
        <fullName evidence="5 6">Small ribosomal subunit protein uS14</fullName>
    </recommendedName>
</protein>
<proteinExistence type="inferred from homology"/>
<dbReference type="PANTHER" id="PTHR19836:SF19">
    <property type="entry name" value="SMALL RIBOSOMAL SUBUNIT PROTEIN US14M"/>
    <property type="match status" value="1"/>
</dbReference>
<comment type="similarity">
    <text evidence="1 6">Belongs to the universal ribosomal protein uS14 family.</text>
</comment>
<dbReference type="Proteomes" id="UP001268896">
    <property type="component" value="Unassembled WGS sequence"/>
</dbReference>
<dbReference type="InterPro" id="IPR001209">
    <property type="entry name" value="Ribosomal_uS14"/>
</dbReference>
<evidence type="ECO:0000256" key="5">
    <source>
        <dbReference type="ARBA" id="ARBA00035167"/>
    </source>
</evidence>
<dbReference type="NCBIfam" id="NF006477">
    <property type="entry name" value="PRK08881.1"/>
    <property type="match status" value="1"/>
</dbReference>
<dbReference type="GO" id="GO:0005737">
    <property type="term" value="C:cytoplasm"/>
    <property type="evidence" value="ECO:0007669"/>
    <property type="project" value="UniProtKB-ARBA"/>
</dbReference>
<dbReference type="EMBL" id="JARQDZ010000001">
    <property type="protein sequence ID" value="MDT2981066.1"/>
    <property type="molecule type" value="Genomic_DNA"/>
</dbReference>
<dbReference type="Proteomes" id="UP000422837">
    <property type="component" value="Chromosome"/>
</dbReference>
<dbReference type="AlphaFoldDB" id="A0A1L8SBQ6"/>
<dbReference type="EMBL" id="QRMZ01000020">
    <property type="protein sequence ID" value="RHK05352.1"/>
    <property type="molecule type" value="Genomic_DNA"/>
</dbReference>
<feature type="region of interest" description="Disordered" evidence="7">
    <location>
        <begin position="38"/>
        <end position="60"/>
    </location>
</feature>
<dbReference type="EMBL" id="CP046123">
    <property type="protein sequence ID" value="QGN28675.1"/>
    <property type="molecule type" value="Genomic_DNA"/>
</dbReference>
<accession>A0A1L8SBQ6</accession>
<dbReference type="PANTHER" id="PTHR19836">
    <property type="entry name" value="30S RIBOSOMAL PROTEIN S14"/>
    <property type="match status" value="1"/>
</dbReference>
<name>A0A1L8SBQ6_ENTCA</name>
<evidence type="ECO:0000256" key="6">
    <source>
        <dbReference type="HAMAP-Rule" id="MF_00537"/>
    </source>
</evidence>
<dbReference type="InterPro" id="IPR043140">
    <property type="entry name" value="Ribosomal_uS14_sf"/>
</dbReference>
<evidence type="ECO:0000313" key="9">
    <source>
        <dbReference type="EMBL" id="MDT2981066.1"/>
    </source>
</evidence>
<evidence type="ECO:0000256" key="2">
    <source>
        <dbReference type="ARBA" id="ARBA00022730"/>
    </source>
</evidence>
<gene>
    <name evidence="6 8" type="primary">rpsN</name>
    <name evidence="11" type="ORF">DW084_13780</name>
    <name evidence="10" type="ORF">GFU50_03795</name>
    <name evidence="8" type="ORF">P7I32_11070</name>
    <name evidence="9" type="ORF">P7I34_00230</name>
</gene>
<dbReference type="Gene3D" id="4.10.830.10">
    <property type="entry name" value="30s Ribosomal Protein S14, Chain N"/>
    <property type="match status" value="1"/>
</dbReference>
<dbReference type="Proteomes" id="UP001253851">
    <property type="component" value="Unassembled WGS sequence"/>
</dbReference>